<dbReference type="STRING" id="670154.SAMN04488002_3342"/>
<proteinExistence type="predicted"/>
<name>A0A1I6HS53_9RHOB</name>
<evidence type="ECO:0000313" key="2">
    <source>
        <dbReference type="EMBL" id="SFR57286.1"/>
    </source>
</evidence>
<dbReference type="EMBL" id="FOYO01000001">
    <property type="protein sequence ID" value="SFR57286.1"/>
    <property type="molecule type" value="Genomic_DNA"/>
</dbReference>
<dbReference type="Proteomes" id="UP000199658">
    <property type="component" value="Unassembled WGS sequence"/>
</dbReference>
<dbReference type="CDD" id="cd10146">
    <property type="entry name" value="LabA_like_C"/>
    <property type="match status" value="1"/>
</dbReference>
<evidence type="ECO:0000313" key="3">
    <source>
        <dbReference type="Proteomes" id="UP000199658"/>
    </source>
</evidence>
<evidence type="ECO:0000259" key="1">
    <source>
        <dbReference type="Pfam" id="PF12872"/>
    </source>
</evidence>
<dbReference type="InterPro" id="IPR025605">
    <property type="entry name" value="OST-HTH/LOTUS_dom"/>
</dbReference>
<organism evidence="2 3">
    <name type="scientific">Litoreibacter janthinus</name>
    <dbReference type="NCBI Taxonomy" id="670154"/>
    <lineage>
        <taxon>Bacteria</taxon>
        <taxon>Pseudomonadati</taxon>
        <taxon>Pseudomonadota</taxon>
        <taxon>Alphaproteobacteria</taxon>
        <taxon>Rhodobacterales</taxon>
        <taxon>Roseobacteraceae</taxon>
        <taxon>Litoreibacter</taxon>
    </lineage>
</organism>
<feature type="domain" description="HTH OST-type" evidence="1">
    <location>
        <begin position="206"/>
        <end position="267"/>
    </location>
</feature>
<gene>
    <name evidence="2" type="ORF">SAMN04488002_3342</name>
</gene>
<sequence>MTMLGDEDLQSLQQEVQRLLGRCMLRLQQYERLIKAMVAHHKVSGPFHDLERAKATQIDEAARKTLGTLVGDLLVSYVVANEIGPPEMTTTNSPENVNWFAMQMSLGLPDAEFVRVESDLREMVLLRNNLVHHFIDQHDLWSSDGCRRAKDALVIAYNRIDQHIGQLREWAEGMEKMRQALSEILQSEEFKDVLVNGIAPNGKVNWDASGIVSVLREAFRALAVDGWAPVAEAGKWVAKLYPEQQPAKYKCQSWRQVVHNASMLELRYLEIDGQRTACYREKDSSATQQ</sequence>
<reference evidence="3" key="1">
    <citation type="submission" date="2016-10" db="EMBL/GenBank/DDBJ databases">
        <authorList>
            <person name="Varghese N."/>
            <person name="Submissions S."/>
        </authorList>
    </citation>
    <scope>NUCLEOTIDE SEQUENCE [LARGE SCALE GENOMIC DNA]</scope>
    <source>
        <strain evidence="3">DSM 26921</strain>
    </source>
</reference>
<dbReference type="Pfam" id="PF12872">
    <property type="entry name" value="OST-HTH"/>
    <property type="match status" value="1"/>
</dbReference>
<keyword evidence="3" id="KW-1185">Reference proteome</keyword>
<protein>
    <submittedName>
        <fullName evidence="2">OST-HTH/LOTUS domain-containing protein</fullName>
    </submittedName>
</protein>
<accession>A0A1I6HS53</accession>
<dbReference type="AlphaFoldDB" id="A0A1I6HS53"/>